<keyword evidence="1" id="KW-0812">Transmembrane</keyword>
<feature type="transmembrane region" description="Helical" evidence="1">
    <location>
        <begin position="12"/>
        <end position="35"/>
    </location>
</feature>
<reference evidence="2 3" key="1">
    <citation type="journal article" date="1995" name="DNA Res.">
        <title>Sequence analysis of the genome of the unicellular cyanobacterium Synechocystis sp. strain PCC6803. I. Sequence features in the 1 Mb region from map positions 64% to 92% of the genome.</title>
        <authorList>
            <person name="Kaneko T."/>
            <person name="Tanaka A."/>
            <person name="Sato S."/>
            <person name="Kotani H."/>
            <person name="Sazuka T."/>
            <person name="Miyajima N."/>
            <person name="Sugiura M."/>
            <person name="Tabata S."/>
        </authorList>
    </citation>
    <scope>NUCLEOTIDE SEQUENCE [LARGE SCALE GENOMIC DNA]</scope>
    <source>
        <strain evidence="3">ATCC 27184 / PCC 6803 / Kazusa</strain>
    </source>
</reference>
<dbReference type="eggNOG" id="ENOG50320CM">
    <property type="taxonomic scope" value="Bacteria"/>
</dbReference>
<sequence>MPRPCCLKLLGFSSVVKFGLSVTGFALILVTGLGLSSAQARNSRSPNGGHCQQPLAELMPPLLDALPSYTNRVMQRSQIGGVPLRTYILIAGNADFDPLPLAQQQWQTEVPDTTKQVFFTTLERSYTDQRAIASQNFYWAFFVQTEQGWQLALLYQQLGGSSPDQPPSPRRDASTGAIAQGIRLWLRDCQAGVFAAS</sequence>
<organism evidence="2 3">
    <name type="scientific">Synechocystis sp. (strain ATCC 27184 / PCC 6803 / Kazusa)</name>
    <dbReference type="NCBI Taxonomy" id="1111708"/>
    <lineage>
        <taxon>Bacteria</taxon>
        <taxon>Bacillati</taxon>
        <taxon>Cyanobacteriota</taxon>
        <taxon>Cyanophyceae</taxon>
        <taxon>Synechococcales</taxon>
        <taxon>Merismopediaceae</taxon>
        <taxon>Synechocystis</taxon>
    </lineage>
</organism>
<evidence type="ECO:0000313" key="3">
    <source>
        <dbReference type="Proteomes" id="UP000001425"/>
    </source>
</evidence>
<dbReference type="InParanoid" id="P73760"/>
<proteinExistence type="predicted"/>
<dbReference type="KEGG" id="syn:sll0839"/>
<gene>
    <name evidence="2" type="ordered locus">sll0839</name>
</gene>
<name>P73760_SYNY3</name>
<dbReference type="PIR" id="S74851">
    <property type="entry name" value="S74851"/>
</dbReference>
<dbReference type="EMBL" id="BA000022">
    <property type="protein sequence ID" value="BAA17812.1"/>
    <property type="molecule type" value="Genomic_DNA"/>
</dbReference>
<keyword evidence="3" id="KW-1185">Reference proteome</keyword>
<dbReference type="STRING" id="1148.gene:10498680"/>
<reference evidence="2 3" key="2">
    <citation type="journal article" date="1996" name="DNA Res.">
        <title>Sequence analysis of the genome of the unicellular cyanobacterium Synechocystis sp. strain PCC6803. II. Sequence determination of the entire genome and assignment of potential protein-coding regions.</title>
        <authorList>
            <person name="Kaneko T."/>
            <person name="Sato S."/>
            <person name="Kotani H."/>
            <person name="Tanaka A."/>
            <person name="Asamizu E."/>
            <person name="Nakamura Y."/>
            <person name="Miyajima N."/>
            <person name="Hirosawa M."/>
            <person name="Sugiura M."/>
            <person name="Sasamoto S."/>
            <person name="Kimura T."/>
            <person name="Hosouchi T."/>
            <person name="Matsuno A."/>
            <person name="Muraki A."/>
            <person name="Nakazaki N."/>
            <person name="Naruo K."/>
            <person name="Okumura S."/>
            <person name="Shimpo S."/>
            <person name="Takeuchi C."/>
            <person name="Wada T."/>
            <person name="Watanabe A."/>
            <person name="Yamada M."/>
            <person name="Yasuda M."/>
            <person name="Tabata S."/>
        </authorList>
    </citation>
    <scope>NUCLEOTIDE SEQUENCE [LARGE SCALE GENOMIC DNA]</scope>
    <source>
        <strain evidence="3">ATCC 27184 / PCC 6803 / Kazusa</strain>
    </source>
</reference>
<keyword evidence="1" id="KW-1133">Transmembrane helix</keyword>
<accession>P73760</accession>
<evidence type="ECO:0000313" key="2">
    <source>
        <dbReference type="EMBL" id="BAA17812.1"/>
    </source>
</evidence>
<dbReference type="EnsemblBacteria" id="BAA17812">
    <property type="protein sequence ID" value="BAA17812"/>
    <property type="gene ID" value="BAA17812"/>
</dbReference>
<keyword evidence="1" id="KW-0472">Membrane</keyword>
<dbReference type="AlphaFoldDB" id="P73760"/>
<protein>
    <submittedName>
        <fullName evidence="2">Sll0839 protein</fullName>
    </submittedName>
</protein>
<dbReference type="PaxDb" id="1148-1652894"/>
<dbReference type="Proteomes" id="UP000001425">
    <property type="component" value="Chromosome"/>
</dbReference>
<evidence type="ECO:0000256" key="1">
    <source>
        <dbReference type="SAM" id="Phobius"/>
    </source>
</evidence>